<accession>A0A6H0X5H8</accession>
<protein>
    <submittedName>
        <fullName evidence="1">Uncharacterized protein</fullName>
    </submittedName>
</protein>
<dbReference type="Proteomes" id="UP000503318">
    <property type="component" value="Segment"/>
</dbReference>
<evidence type="ECO:0000313" key="1">
    <source>
        <dbReference type="EMBL" id="QIW89181.1"/>
    </source>
</evidence>
<dbReference type="EMBL" id="MT151386">
    <property type="protein sequence ID" value="QIW89181.1"/>
    <property type="molecule type" value="Genomic_DNA"/>
</dbReference>
<proteinExistence type="predicted"/>
<evidence type="ECO:0000313" key="2">
    <source>
        <dbReference type="Proteomes" id="UP000503318"/>
    </source>
</evidence>
<sequence length="124" mass="14903">MKNTYEKVIEFIEEEFKGDYTHVVEGKRYIINMLEEEERINRNKYIGKQSKLDIISILDSFKFILRVLNNKETKPNLDQATEKYVVKTVNTMMQAVNESKKYGNDSYESDYKLRSEDKLWNMKR</sequence>
<organism evidence="1 2">
    <name type="scientific">Staphylococcus phage Twort (strain DSM 17442 / HER 48)</name>
    <name type="common">Bacteriophage Twort</name>
    <dbReference type="NCBI Taxonomy" id="2908167"/>
    <lineage>
        <taxon>Viruses</taxon>
        <taxon>Duplodnaviria</taxon>
        <taxon>Heunggongvirae</taxon>
        <taxon>Uroviricota</taxon>
        <taxon>Caudoviricetes</taxon>
        <taxon>Herelleviridae</taxon>
        <taxon>Twortvirinae</taxon>
        <taxon>Twortvirus</taxon>
        <taxon>Twortvirus twort</taxon>
    </lineage>
</organism>
<organismHost>
    <name type="scientific">Twortvirus twort</name>
    <dbReference type="NCBI Taxonomy" id="55510"/>
</organismHost>
<reference evidence="1 2" key="1">
    <citation type="submission" date="2020-03" db="EMBL/GenBank/DDBJ databases">
        <title>Variable regions in the genome of staphylococcal bacteriophage Twort.</title>
        <authorList>
            <person name="Glowacka-Rutkowska A."/>
            <person name="Gawor J."/>
            <person name="Lobocka M."/>
        </authorList>
    </citation>
    <scope>NUCLEOTIDE SEQUENCE [LARGE SCALE GENOMIC DNA]</scope>
</reference>
<dbReference type="KEGG" id="vg:5130379"/>
<gene>
    <name evidence="1" type="ORF">TwortDSMZ_185</name>
</gene>
<name>A0A6H0X5H8_BPTWO</name>
<dbReference type="RefSeq" id="YP_238643.1">
    <property type="nucleotide sequence ID" value="NC_007021.1"/>
</dbReference>